<dbReference type="Proteomes" id="UP000315423">
    <property type="component" value="Unassembled WGS sequence"/>
</dbReference>
<organism evidence="1 2">
    <name type="scientific">Candidatus Methanomarinus sp</name>
    <dbReference type="NCBI Taxonomy" id="3386244"/>
    <lineage>
        <taxon>Archaea</taxon>
        <taxon>Methanobacteriati</taxon>
        <taxon>Methanobacteriota</taxon>
        <taxon>Stenosarchaea group</taxon>
        <taxon>Methanomicrobia</taxon>
        <taxon>Methanosarcinales</taxon>
        <taxon>ANME-2 cluster</taxon>
        <taxon>Candidatus Methanocomedenaceae</taxon>
        <taxon>Candidatus Methanomarinus</taxon>
    </lineage>
</organism>
<name>A0AC61SBP8_9EURY</name>
<accession>A0AC61SBP8</accession>
<protein>
    <submittedName>
        <fullName evidence="1">Thiol reductase thioredoxin</fullName>
    </submittedName>
</protein>
<gene>
    <name evidence="1" type="ORF">C5S46_02865</name>
</gene>
<dbReference type="EMBL" id="QYBA01000090">
    <property type="protein sequence ID" value="TKY92012.1"/>
    <property type="molecule type" value="Genomic_DNA"/>
</dbReference>
<reference evidence="1" key="1">
    <citation type="submission" date="2018-09" db="EMBL/GenBank/DDBJ databases">
        <title>A genomic encyclopedia of anaerobic methanotrophic archaea.</title>
        <authorList>
            <person name="Skennerton C.T."/>
            <person name="Chadwick G.L."/>
            <person name="Laso-Perez R."/>
            <person name="Leu A.O."/>
            <person name="Speth D.R."/>
            <person name="Yu H."/>
            <person name="Morgan-Lang C."/>
            <person name="Hatzenpichler R."/>
            <person name="Goudeau D."/>
            <person name="Malmstrom R."/>
            <person name="Woyke T."/>
            <person name="Hallam S."/>
            <person name="Tyson G.W."/>
            <person name="Wegener G."/>
            <person name="Boetius A."/>
            <person name="Orphan V.J."/>
        </authorList>
    </citation>
    <scope>NUCLEOTIDE SEQUENCE</scope>
    <source>
        <strain evidence="1">CONS3730D10UFb2</strain>
    </source>
</reference>
<evidence type="ECO:0000313" key="2">
    <source>
        <dbReference type="Proteomes" id="UP000315423"/>
    </source>
</evidence>
<proteinExistence type="predicted"/>
<sequence length="90" mass="10259">MSDVIFMDFYTEWCGPCKMQDPIIEELEKKFAGSVEFKKIDADKNMEMSAKYGIQAIPTLLIEKDGKIFKKYVGVTKSNVLEADLNEALK</sequence>
<evidence type="ECO:0000313" key="1">
    <source>
        <dbReference type="EMBL" id="TKY92012.1"/>
    </source>
</evidence>
<comment type="caution">
    <text evidence="1">The sequence shown here is derived from an EMBL/GenBank/DDBJ whole genome shotgun (WGS) entry which is preliminary data.</text>
</comment>